<dbReference type="EMBL" id="QGKX02000004">
    <property type="protein sequence ID" value="KAF3600003.1"/>
    <property type="molecule type" value="Genomic_DNA"/>
</dbReference>
<reference evidence="1" key="1">
    <citation type="submission" date="2019-12" db="EMBL/GenBank/DDBJ databases">
        <title>Genome sequencing and annotation of Brassica cretica.</title>
        <authorList>
            <person name="Studholme D.J."/>
            <person name="Sarris P."/>
        </authorList>
    </citation>
    <scope>NUCLEOTIDE SEQUENCE</scope>
    <source>
        <strain evidence="1">PFS-109/04</strain>
        <tissue evidence="1">Leaf</tissue>
    </source>
</reference>
<sequence>MVELEDNLKWIQPCGCQTVDPKLVDAETRGYNSLDGTEWMQQSSNYEADLELNGLGDTQTRTQTDDGPDMTFSAETKTRIHSACLSAQLLDHKPKD</sequence>
<gene>
    <name evidence="1" type="ORF">F2Q69_00035463</name>
</gene>
<dbReference type="AlphaFoldDB" id="A0A8S9SJ67"/>
<dbReference type="Proteomes" id="UP000712600">
    <property type="component" value="Unassembled WGS sequence"/>
</dbReference>
<comment type="caution">
    <text evidence="1">The sequence shown here is derived from an EMBL/GenBank/DDBJ whole genome shotgun (WGS) entry which is preliminary data.</text>
</comment>
<evidence type="ECO:0000313" key="2">
    <source>
        <dbReference type="Proteomes" id="UP000712600"/>
    </source>
</evidence>
<evidence type="ECO:0000313" key="1">
    <source>
        <dbReference type="EMBL" id="KAF3600003.1"/>
    </source>
</evidence>
<name>A0A8S9SJ67_BRACR</name>
<organism evidence="1 2">
    <name type="scientific">Brassica cretica</name>
    <name type="common">Mustard</name>
    <dbReference type="NCBI Taxonomy" id="69181"/>
    <lineage>
        <taxon>Eukaryota</taxon>
        <taxon>Viridiplantae</taxon>
        <taxon>Streptophyta</taxon>
        <taxon>Embryophyta</taxon>
        <taxon>Tracheophyta</taxon>
        <taxon>Spermatophyta</taxon>
        <taxon>Magnoliopsida</taxon>
        <taxon>eudicotyledons</taxon>
        <taxon>Gunneridae</taxon>
        <taxon>Pentapetalae</taxon>
        <taxon>rosids</taxon>
        <taxon>malvids</taxon>
        <taxon>Brassicales</taxon>
        <taxon>Brassicaceae</taxon>
        <taxon>Brassiceae</taxon>
        <taxon>Brassica</taxon>
    </lineage>
</organism>
<accession>A0A8S9SJ67</accession>
<protein>
    <submittedName>
        <fullName evidence="1">Uncharacterized protein</fullName>
    </submittedName>
</protein>
<proteinExistence type="predicted"/>